<evidence type="ECO:0000256" key="4">
    <source>
        <dbReference type="ARBA" id="ARBA00013151"/>
    </source>
</evidence>
<name>A0AAE0BMZ4_9CHLO</name>
<dbReference type="FunFam" id="3.20.20.70:FF:000131">
    <property type="entry name" value="Transaldolase"/>
    <property type="match status" value="1"/>
</dbReference>
<evidence type="ECO:0000256" key="5">
    <source>
        <dbReference type="ARBA" id="ARBA00022679"/>
    </source>
</evidence>
<evidence type="ECO:0000313" key="8">
    <source>
        <dbReference type="EMBL" id="KAK3238639.1"/>
    </source>
</evidence>
<reference evidence="8 9" key="1">
    <citation type="journal article" date="2015" name="Genome Biol. Evol.">
        <title>Comparative Genomics of a Bacterivorous Green Alga Reveals Evolutionary Causalities and Consequences of Phago-Mixotrophic Mode of Nutrition.</title>
        <authorList>
            <person name="Burns J.A."/>
            <person name="Paasch A."/>
            <person name="Narechania A."/>
            <person name="Kim E."/>
        </authorList>
    </citation>
    <scope>NUCLEOTIDE SEQUENCE [LARGE SCALE GENOMIC DNA]</scope>
    <source>
        <strain evidence="8 9">PLY_AMNH</strain>
    </source>
</reference>
<evidence type="ECO:0000256" key="7">
    <source>
        <dbReference type="ARBA" id="ARBA00023270"/>
    </source>
</evidence>
<evidence type="ECO:0000313" key="9">
    <source>
        <dbReference type="Proteomes" id="UP001190700"/>
    </source>
</evidence>
<organism evidence="8 9">
    <name type="scientific">Cymbomonas tetramitiformis</name>
    <dbReference type="NCBI Taxonomy" id="36881"/>
    <lineage>
        <taxon>Eukaryota</taxon>
        <taxon>Viridiplantae</taxon>
        <taxon>Chlorophyta</taxon>
        <taxon>Pyramimonadophyceae</taxon>
        <taxon>Pyramimonadales</taxon>
        <taxon>Pyramimonadaceae</taxon>
        <taxon>Cymbomonas</taxon>
    </lineage>
</organism>
<keyword evidence="5" id="KW-0808">Transferase</keyword>
<evidence type="ECO:0000256" key="3">
    <source>
        <dbReference type="ARBA" id="ARBA00008012"/>
    </source>
</evidence>
<dbReference type="InterPro" id="IPR013785">
    <property type="entry name" value="Aldolase_TIM"/>
</dbReference>
<dbReference type="GO" id="GO:0009052">
    <property type="term" value="P:pentose-phosphate shunt, non-oxidative branch"/>
    <property type="evidence" value="ECO:0007669"/>
    <property type="project" value="TreeGrafter"/>
</dbReference>
<dbReference type="GO" id="GO:0004801">
    <property type="term" value="F:transaldolase activity"/>
    <property type="evidence" value="ECO:0007669"/>
    <property type="project" value="UniProtKB-EC"/>
</dbReference>
<evidence type="ECO:0000256" key="2">
    <source>
        <dbReference type="ARBA" id="ARBA00004857"/>
    </source>
</evidence>
<dbReference type="HAMAP" id="MF_00492">
    <property type="entry name" value="Transaldolase_1"/>
    <property type="match status" value="1"/>
</dbReference>
<dbReference type="GO" id="GO:0005975">
    <property type="term" value="P:carbohydrate metabolic process"/>
    <property type="evidence" value="ECO:0007669"/>
    <property type="project" value="InterPro"/>
</dbReference>
<dbReference type="EC" id="2.2.1.2" evidence="4"/>
<evidence type="ECO:0000256" key="1">
    <source>
        <dbReference type="ARBA" id="ARBA00003518"/>
    </source>
</evidence>
<dbReference type="Pfam" id="PF00923">
    <property type="entry name" value="TAL_FSA"/>
    <property type="match status" value="1"/>
</dbReference>
<dbReference type="InterPro" id="IPR001585">
    <property type="entry name" value="TAL/FSA"/>
</dbReference>
<dbReference type="NCBIfam" id="TIGR00874">
    <property type="entry name" value="talAB"/>
    <property type="match status" value="1"/>
</dbReference>
<comment type="pathway">
    <text evidence="2">Carbohydrate degradation; pentose phosphate pathway; D-glyceraldehyde 3-phosphate and beta-D-fructose 6-phosphate from D-ribose 5-phosphate and D-xylulose 5-phosphate (non-oxidative stage): step 2/3.</text>
</comment>
<dbReference type="PANTHER" id="PTHR10683:SF18">
    <property type="entry name" value="TRANSALDOLASE"/>
    <property type="match status" value="1"/>
</dbReference>
<dbReference type="PANTHER" id="PTHR10683">
    <property type="entry name" value="TRANSALDOLASE"/>
    <property type="match status" value="1"/>
</dbReference>
<evidence type="ECO:0000256" key="6">
    <source>
        <dbReference type="ARBA" id="ARBA00023126"/>
    </source>
</evidence>
<dbReference type="InterPro" id="IPR004730">
    <property type="entry name" value="Transaldolase_1"/>
</dbReference>
<dbReference type="Gene3D" id="3.20.20.70">
    <property type="entry name" value="Aldolase class I"/>
    <property type="match status" value="1"/>
</dbReference>
<dbReference type="InterPro" id="IPR018225">
    <property type="entry name" value="Transaldolase_AS"/>
</dbReference>
<keyword evidence="9" id="KW-1185">Reference proteome</keyword>
<gene>
    <name evidence="8" type="ORF">CYMTET_51365</name>
</gene>
<keyword evidence="6" id="KW-0570">Pentose shunt</keyword>
<proteinExistence type="inferred from homology"/>
<dbReference type="AlphaFoldDB" id="A0AAE0BMZ4"/>
<dbReference type="GO" id="GO:0005737">
    <property type="term" value="C:cytoplasm"/>
    <property type="evidence" value="ECO:0007669"/>
    <property type="project" value="InterPro"/>
</dbReference>
<protein>
    <recommendedName>
        <fullName evidence="4">transaldolase</fullName>
        <ecNumber evidence="4">2.2.1.2</ecNumber>
    </recommendedName>
</protein>
<comment type="function">
    <text evidence="1">Transaldolase is important for the balance of metabolites in the pentose-phosphate pathway.</text>
</comment>
<dbReference type="Proteomes" id="UP001190700">
    <property type="component" value="Unassembled WGS sequence"/>
</dbReference>
<comment type="similarity">
    <text evidence="3">Belongs to the transaldolase family. Type 1 subfamily.</text>
</comment>
<dbReference type="PROSITE" id="PS01054">
    <property type="entry name" value="TRANSALDOLASE_1"/>
    <property type="match status" value="1"/>
</dbReference>
<dbReference type="SUPFAM" id="SSF51569">
    <property type="entry name" value="Aldolase"/>
    <property type="match status" value="1"/>
</dbReference>
<sequence>MFTLSSANVACRRVSKLHLASDPNKATTPSTGARSHPVVRTSCISTPARGKYGSVRKSQLEQLSQWTVIVEDTGDFDKIRSHQPQDATTNPSLVFQASELPQYACLVEEAVSYGKSQGANTDEALNLAMDRLACLFGREISKVVPGYVSTEVDARLSFDTKASLEKAHQLLSFYEELGVDKSRILTKLASTWEMMLACEQLEKEGIKTNMTLMFSLAQAVAAAQRNATLISPFVGRILDWFKKSTGKESYPAIEDPGVLSVKSIYDYYKCHGIETIVMGASFRNKEEIIALAGCDRLTISPGLIEELSSSDEQFERVLSEDSARECGIPYQEIDEKTFRWLLNEDPMASEKLSEGIRGFTKDIKKLEDKLRPMLEA</sequence>
<accession>A0AAE0BMZ4</accession>
<dbReference type="EMBL" id="LGRX02034159">
    <property type="protein sequence ID" value="KAK3238639.1"/>
    <property type="molecule type" value="Genomic_DNA"/>
</dbReference>
<dbReference type="CDD" id="cd00957">
    <property type="entry name" value="Transaldolase_TalAB"/>
    <property type="match status" value="1"/>
</dbReference>
<keyword evidence="7" id="KW-0704">Schiff base</keyword>
<comment type="caution">
    <text evidence="8">The sequence shown here is derived from an EMBL/GenBank/DDBJ whole genome shotgun (WGS) entry which is preliminary data.</text>
</comment>